<dbReference type="PROSITE" id="PS00086">
    <property type="entry name" value="CYTOCHROME_P450"/>
    <property type="match status" value="1"/>
</dbReference>
<dbReference type="PANTHER" id="PTHR24300:SF413">
    <property type="entry name" value="CYTOCHROME P450 18A1"/>
    <property type="match status" value="1"/>
</dbReference>
<dbReference type="PRINTS" id="PR00463">
    <property type="entry name" value="EP450I"/>
</dbReference>
<evidence type="ECO:0000256" key="4">
    <source>
        <dbReference type="ARBA" id="ARBA00023033"/>
    </source>
</evidence>
<comment type="caution">
    <text evidence="8">The sequence shown here is derived from an EMBL/GenBank/DDBJ whole genome shotgun (WGS) entry which is preliminary data.</text>
</comment>
<evidence type="ECO:0000256" key="6">
    <source>
        <dbReference type="RuleBase" id="RU000461"/>
    </source>
</evidence>
<keyword evidence="9" id="KW-1185">Reference proteome</keyword>
<evidence type="ECO:0000313" key="8">
    <source>
        <dbReference type="EMBL" id="ROT74104.1"/>
    </source>
</evidence>
<evidence type="ECO:0000256" key="5">
    <source>
        <dbReference type="PIRSR" id="PIRSR602401-1"/>
    </source>
</evidence>
<dbReference type="InterPro" id="IPR050182">
    <property type="entry name" value="Cytochrome_P450_fam2"/>
</dbReference>
<reference evidence="8 9" key="1">
    <citation type="submission" date="2018-04" db="EMBL/GenBank/DDBJ databases">
        <authorList>
            <person name="Zhang X."/>
            <person name="Yuan J."/>
            <person name="Li F."/>
            <person name="Xiang J."/>
        </authorList>
    </citation>
    <scope>NUCLEOTIDE SEQUENCE [LARGE SCALE GENOMIC DNA]</scope>
    <source>
        <tissue evidence="8">Muscle</tissue>
    </source>
</reference>
<sequence>MMKSYVLGCLSELVESFLLQNHCYVLVFLTVLLSTRYILGTNTNLPPGPWGIPVLGYLPFLTKDIHVFMMNLSKKFGSIYRLNFGNKLLVILTDPKVIREAFRREEFTARPSNALYDIFDGYGLVNTSGDIWRNQRRFLHERLRDLGIKTTGAGRLRMEERIRSEVISLLRCLSAGKNKFMSVDELFTNASTNVICTMLMSIRFRPNNPSFLRFMELHDEGFKLFLKCDIANYIPALKYVPSITENFQKLIRSRDETCEMIRDIIKQRREIFDPENIRDILDSYLLEEHNAKLEGRVLYEGKEFDRQLVQVLVDMFSAGEETVKTCLLWSLVYLLHNPEVMRKVQDELDAVVGRSRMPSLEDQPHLPYTEATICEVLRRSSVVPLGTSHATSKDTVLGGYNIPKGATIIPLLYSCHMDPNLWDEPEKFEPTRFLDEEGRVRKPEQFIPFGVGRRMCLGHVLARSEMFLFFTSILQNFTLGYPEGEPLPSLKGDLGVTYTPQPFKLLFIPREGSKFGEIERQSSEFRTMGLAASLPVGGDLFVTGEGVGRRSTAEGAERGTAGGVVGSAPPLPGTRKFHQRHSQVLLGSGNSSVIC</sequence>
<name>A0A423TC83_PENVA</name>
<proteinExistence type="inferred from homology"/>
<keyword evidence="4 6" id="KW-0503">Monooxygenase</keyword>
<evidence type="ECO:0000256" key="7">
    <source>
        <dbReference type="SAM" id="MobiDB-lite"/>
    </source>
</evidence>
<dbReference type="Gene3D" id="1.10.630.10">
    <property type="entry name" value="Cytochrome P450"/>
    <property type="match status" value="1"/>
</dbReference>
<dbReference type="PRINTS" id="PR00385">
    <property type="entry name" value="P450"/>
</dbReference>
<dbReference type="GO" id="GO:0016712">
    <property type="term" value="F:oxidoreductase activity, acting on paired donors, with incorporation or reduction of molecular oxygen, reduced flavin or flavoprotein as one donor, and incorporation of one atom of oxygen"/>
    <property type="evidence" value="ECO:0007669"/>
    <property type="project" value="TreeGrafter"/>
</dbReference>
<dbReference type="GO" id="GO:0005506">
    <property type="term" value="F:iron ion binding"/>
    <property type="evidence" value="ECO:0007669"/>
    <property type="project" value="InterPro"/>
</dbReference>
<accession>A0A423TC83</accession>
<dbReference type="GO" id="GO:0008395">
    <property type="term" value="F:steroid hydroxylase activity"/>
    <property type="evidence" value="ECO:0007669"/>
    <property type="project" value="TreeGrafter"/>
</dbReference>
<dbReference type="AlphaFoldDB" id="A0A423TC83"/>
<dbReference type="GO" id="GO:0006805">
    <property type="term" value="P:xenobiotic metabolic process"/>
    <property type="evidence" value="ECO:0007669"/>
    <property type="project" value="TreeGrafter"/>
</dbReference>
<feature type="binding site" description="axial binding residue" evidence="5">
    <location>
        <position position="456"/>
    </location>
    <ligand>
        <name>heme</name>
        <dbReference type="ChEBI" id="CHEBI:30413"/>
    </ligand>
    <ligandPart>
        <name>Fe</name>
        <dbReference type="ChEBI" id="CHEBI:18248"/>
    </ligandPart>
</feature>
<dbReference type="InterPro" id="IPR002401">
    <property type="entry name" value="Cyt_P450_E_grp-I"/>
</dbReference>
<keyword evidence="2 5" id="KW-0479">Metal-binding</keyword>
<dbReference type="InterPro" id="IPR036396">
    <property type="entry name" value="Cyt_P450_sf"/>
</dbReference>
<evidence type="ECO:0000256" key="1">
    <source>
        <dbReference type="ARBA" id="ARBA00010617"/>
    </source>
</evidence>
<feature type="region of interest" description="Disordered" evidence="7">
    <location>
        <begin position="553"/>
        <end position="574"/>
    </location>
</feature>
<dbReference type="FunFam" id="1.10.630.10:FF:000070">
    <property type="entry name" value="cytochrome P450 18a1"/>
    <property type="match status" value="1"/>
</dbReference>
<dbReference type="EMBL" id="QCYY01001935">
    <property type="protein sequence ID" value="ROT74104.1"/>
    <property type="molecule type" value="Genomic_DNA"/>
</dbReference>
<keyword evidence="3 5" id="KW-0408">Iron</keyword>
<dbReference type="Proteomes" id="UP000283509">
    <property type="component" value="Unassembled WGS sequence"/>
</dbReference>
<evidence type="ECO:0000313" key="9">
    <source>
        <dbReference type="Proteomes" id="UP000283509"/>
    </source>
</evidence>
<comment type="similarity">
    <text evidence="1 6">Belongs to the cytochrome P450 family.</text>
</comment>
<dbReference type="GO" id="GO:0005737">
    <property type="term" value="C:cytoplasm"/>
    <property type="evidence" value="ECO:0007669"/>
    <property type="project" value="TreeGrafter"/>
</dbReference>
<dbReference type="SUPFAM" id="SSF48264">
    <property type="entry name" value="Cytochrome P450"/>
    <property type="match status" value="1"/>
</dbReference>
<keyword evidence="5 6" id="KW-0349">Heme</keyword>
<dbReference type="OrthoDB" id="1055148at2759"/>
<dbReference type="PANTHER" id="PTHR24300">
    <property type="entry name" value="CYTOCHROME P450 508A4-RELATED"/>
    <property type="match status" value="1"/>
</dbReference>
<evidence type="ECO:0000256" key="2">
    <source>
        <dbReference type="ARBA" id="ARBA00022723"/>
    </source>
</evidence>
<dbReference type="Pfam" id="PF00067">
    <property type="entry name" value="p450"/>
    <property type="match status" value="1"/>
</dbReference>
<dbReference type="InterPro" id="IPR001128">
    <property type="entry name" value="Cyt_P450"/>
</dbReference>
<evidence type="ECO:0008006" key="10">
    <source>
        <dbReference type="Google" id="ProtNLM"/>
    </source>
</evidence>
<comment type="cofactor">
    <cofactor evidence="5">
        <name>heme</name>
        <dbReference type="ChEBI" id="CHEBI:30413"/>
    </cofactor>
</comment>
<dbReference type="STRING" id="6689.A0A423TC83"/>
<dbReference type="InterPro" id="IPR017972">
    <property type="entry name" value="Cyt_P450_CS"/>
</dbReference>
<dbReference type="GO" id="GO:0006082">
    <property type="term" value="P:organic acid metabolic process"/>
    <property type="evidence" value="ECO:0007669"/>
    <property type="project" value="TreeGrafter"/>
</dbReference>
<keyword evidence="6" id="KW-0560">Oxidoreductase</keyword>
<dbReference type="GO" id="GO:0020037">
    <property type="term" value="F:heme binding"/>
    <property type="evidence" value="ECO:0007669"/>
    <property type="project" value="InterPro"/>
</dbReference>
<protein>
    <recommendedName>
        <fullName evidence="10">Cytochrome P450 18a1</fullName>
    </recommendedName>
</protein>
<evidence type="ECO:0000256" key="3">
    <source>
        <dbReference type="ARBA" id="ARBA00023004"/>
    </source>
</evidence>
<gene>
    <name evidence="8" type="ORF">C7M84_007408</name>
</gene>
<organism evidence="8 9">
    <name type="scientific">Penaeus vannamei</name>
    <name type="common">Whiteleg shrimp</name>
    <name type="synonym">Litopenaeus vannamei</name>
    <dbReference type="NCBI Taxonomy" id="6689"/>
    <lineage>
        <taxon>Eukaryota</taxon>
        <taxon>Metazoa</taxon>
        <taxon>Ecdysozoa</taxon>
        <taxon>Arthropoda</taxon>
        <taxon>Crustacea</taxon>
        <taxon>Multicrustacea</taxon>
        <taxon>Malacostraca</taxon>
        <taxon>Eumalacostraca</taxon>
        <taxon>Eucarida</taxon>
        <taxon>Decapoda</taxon>
        <taxon>Dendrobranchiata</taxon>
        <taxon>Penaeoidea</taxon>
        <taxon>Penaeidae</taxon>
        <taxon>Penaeus</taxon>
    </lineage>
</organism>
<reference evidence="8 9" key="2">
    <citation type="submission" date="2019-01" db="EMBL/GenBank/DDBJ databases">
        <title>The decoding of complex shrimp genome reveals the adaptation for benthos swimmer, frequently molting mechanism and breeding impact on genome.</title>
        <authorList>
            <person name="Sun Y."/>
            <person name="Gao Y."/>
            <person name="Yu Y."/>
        </authorList>
    </citation>
    <scope>NUCLEOTIDE SEQUENCE [LARGE SCALE GENOMIC DNA]</scope>
    <source>
        <tissue evidence="8">Muscle</tissue>
    </source>
</reference>